<sequence length="95" mass="11085">MIRLPMKSRLIQLLYEKGEAWDYELTNSLLIEYNKSGDYWKWMARFWMTELAAGGILNIVDVEADDGSHFANDKVLYRYNLTDFGKSRVEEVLGA</sequence>
<gene>
    <name evidence="1" type="ORF">WOA13_05415</name>
</gene>
<accession>A0ABU9KSB2</accession>
<name>A0ABU9KSB2_9EURY</name>
<dbReference type="Proteomes" id="UP001396646">
    <property type="component" value="Unassembled WGS sequence"/>
</dbReference>
<organism evidence="1 2">
    <name type="scientific">Methanococcoides cohabitans</name>
    <dbReference type="NCBI Taxonomy" id="3136559"/>
    <lineage>
        <taxon>Archaea</taxon>
        <taxon>Methanobacteriati</taxon>
        <taxon>Methanobacteriota</taxon>
        <taxon>Stenosarchaea group</taxon>
        <taxon>Methanomicrobia</taxon>
        <taxon>Methanosarcinales</taxon>
        <taxon>Methanosarcinaceae</taxon>
        <taxon>Methanococcoides</taxon>
    </lineage>
</organism>
<keyword evidence="2" id="KW-1185">Reference proteome</keyword>
<dbReference type="EMBL" id="JBCAUS010000003">
    <property type="protein sequence ID" value="MEL4305265.1"/>
    <property type="molecule type" value="Genomic_DNA"/>
</dbReference>
<protein>
    <submittedName>
        <fullName evidence="1">Uncharacterized protein</fullName>
    </submittedName>
</protein>
<dbReference type="RefSeq" id="WP_342126938.1">
    <property type="nucleotide sequence ID" value="NZ_JBCAUS010000003.1"/>
</dbReference>
<comment type="caution">
    <text evidence="1">The sequence shown here is derived from an EMBL/GenBank/DDBJ whole genome shotgun (WGS) entry which is preliminary data.</text>
</comment>
<evidence type="ECO:0000313" key="2">
    <source>
        <dbReference type="Proteomes" id="UP001396646"/>
    </source>
</evidence>
<proteinExistence type="predicted"/>
<evidence type="ECO:0000313" key="1">
    <source>
        <dbReference type="EMBL" id="MEL4305265.1"/>
    </source>
</evidence>
<reference evidence="1 2" key="1">
    <citation type="submission" date="2024-04" db="EMBL/GenBank/DDBJ databases">
        <title>Methanococcoides sp. LMO-2.</title>
        <authorList>
            <person name="Liang L."/>
        </authorList>
    </citation>
    <scope>NUCLEOTIDE SEQUENCE [LARGE SCALE GENOMIC DNA]</scope>
    <source>
        <strain evidence="1 2">LMO-2</strain>
    </source>
</reference>